<dbReference type="NCBIfam" id="TIGR02909">
    <property type="entry name" value="spore_YkwD"/>
    <property type="match status" value="1"/>
</dbReference>
<dbReference type="SUPFAM" id="SSF55797">
    <property type="entry name" value="PR-1-like"/>
    <property type="match status" value="1"/>
</dbReference>
<dbReference type="PANTHER" id="PTHR31157:SF1">
    <property type="entry name" value="SCP DOMAIN-CONTAINING PROTEIN"/>
    <property type="match status" value="1"/>
</dbReference>
<evidence type="ECO:0000313" key="4">
    <source>
        <dbReference type="EMBL" id="PYZ98237.1"/>
    </source>
</evidence>
<dbReference type="Gene3D" id="3.40.33.10">
    <property type="entry name" value="CAP"/>
    <property type="match status" value="1"/>
</dbReference>
<dbReference type="Pfam" id="PF00188">
    <property type="entry name" value="CAP"/>
    <property type="match status" value="1"/>
</dbReference>
<dbReference type="EMBL" id="PDOF01000001">
    <property type="protein sequence ID" value="PYZ98237.1"/>
    <property type="molecule type" value="Genomic_DNA"/>
</dbReference>
<dbReference type="PANTHER" id="PTHR31157">
    <property type="entry name" value="SCP DOMAIN-CONTAINING PROTEIN"/>
    <property type="match status" value="1"/>
</dbReference>
<evidence type="ECO:0000259" key="3">
    <source>
        <dbReference type="Pfam" id="PF00188"/>
    </source>
</evidence>
<evidence type="ECO:0000313" key="5">
    <source>
        <dbReference type="Proteomes" id="UP000248066"/>
    </source>
</evidence>
<feature type="region of interest" description="Disordered" evidence="1">
    <location>
        <begin position="120"/>
        <end position="184"/>
    </location>
</feature>
<feature type="domain" description="SCP" evidence="3">
    <location>
        <begin position="194"/>
        <end position="305"/>
    </location>
</feature>
<dbReference type="Proteomes" id="UP000248066">
    <property type="component" value="Unassembled WGS sequence"/>
</dbReference>
<dbReference type="CDD" id="cd05379">
    <property type="entry name" value="CAP_bacterial"/>
    <property type="match status" value="1"/>
</dbReference>
<protein>
    <recommendedName>
        <fullName evidence="3">SCP domain-containing protein</fullName>
    </recommendedName>
</protein>
<dbReference type="InterPro" id="IPR035940">
    <property type="entry name" value="CAP_sf"/>
</dbReference>
<feature type="signal peptide" evidence="2">
    <location>
        <begin position="1"/>
        <end position="21"/>
    </location>
</feature>
<keyword evidence="2" id="KW-0732">Signal</keyword>
<reference evidence="4 5" key="1">
    <citation type="submission" date="2017-10" db="EMBL/GenBank/DDBJ databases">
        <title>Bacillus sp. nov., a halophilic bacterium isolated from a Yangshapao Lake.</title>
        <authorList>
            <person name="Wang H."/>
        </authorList>
    </citation>
    <scope>NUCLEOTIDE SEQUENCE [LARGE SCALE GENOMIC DNA]</scope>
    <source>
        <strain evidence="4 5">YSP-3</strain>
    </source>
</reference>
<keyword evidence="5" id="KW-1185">Reference proteome</keyword>
<feature type="chain" id="PRO_5039024511" description="SCP domain-containing protein" evidence="2">
    <location>
        <begin position="22"/>
        <end position="309"/>
    </location>
</feature>
<dbReference type="AlphaFoldDB" id="A0A2W0HAP7"/>
<name>A0A2W0HAP7_9BACI</name>
<dbReference type="InterPro" id="IPR014258">
    <property type="entry name" value="CAP_domain_YkwD-like"/>
</dbReference>
<proteinExistence type="predicted"/>
<organism evidence="4 5">
    <name type="scientific">Alteribacter lacisalsi</name>
    <dbReference type="NCBI Taxonomy" id="2045244"/>
    <lineage>
        <taxon>Bacteria</taxon>
        <taxon>Bacillati</taxon>
        <taxon>Bacillota</taxon>
        <taxon>Bacilli</taxon>
        <taxon>Bacillales</taxon>
        <taxon>Bacillaceae</taxon>
        <taxon>Alteribacter</taxon>
    </lineage>
</organism>
<evidence type="ECO:0000256" key="2">
    <source>
        <dbReference type="SAM" id="SignalP"/>
    </source>
</evidence>
<dbReference type="PROSITE" id="PS51257">
    <property type="entry name" value="PROKAR_LIPOPROTEIN"/>
    <property type="match status" value="1"/>
</dbReference>
<comment type="caution">
    <text evidence="4">The sequence shown here is derived from an EMBL/GenBank/DDBJ whole genome shotgun (WGS) entry which is preliminary data.</text>
</comment>
<gene>
    <name evidence="4" type="ORF">CR205_06480</name>
</gene>
<sequence length="309" mass="35193">MKLNKKLILLVLAALMILVIAACGGNMDEQDDDFEGQRTYREGPLTSFDQDNRINPNQRNMNPFQMFEISSEKTELNSEEFPHTKAIQVQEAKFLADLEPDQMHPEELYNIVRDEFNIDLPDLQPGQMPEFDGPQEPANPPVADPNQEQPAAEPQPAPEQPQQPEQEQPQQEETTQDEPEGEGDLKDFELQVIELTNQERANNGMPALDTNVDLCYVARRKSQDMNENNYFSHTSPTYGSPFDMMRDYGIQYTAAGENIAQGQPTPEQVVQQWMESPSHRENILSGNYSQIGVGYETNGNHWTQMFINQ</sequence>
<dbReference type="InterPro" id="IPR014044">
    <property type="entry name" value="CAP_dom"/>
</dbReference>
<accession>A0A2W0HAP7</accession>
<evidence type="ECO:0000256" key="1">
    <source>
        <dbReference type="SAM" id="MobiDB-lite"/>
    </source>
</evidence>
<feature type="compositionally biased region" description="Low complexity" evidence="1">
    <location>
        <begin position="162"/>
        <end position="173"/>
    </location>
</feature>